<organism evidence="1 2">
    <name type="scientific">Actinokineospora spheciospongiae</name>
    <dbReference type="NCBI Taxonomy" id="909613"/>
    <lineage>
        <taxon>Bacteria</taxon>
        <taxon>Bacillati</taxon>
        <taxon>Actinomycetota</taxon>
        <taxon>Actinomycetes</taxon>
        <taxon>Pseudonocardiales</taxon>
        <taxon>Pseudonocardiaceae</taxon>
        <taxon>Actinokineospora</taxon>
    </lineage>
</organism>
<comment type="caution">
    <text evidence="1">The sequence shown here is derived from an EMBL/GenBank/DDBJ whole genome shotgun (WGS) entry which is preliminary data.</text>
</comment>
<name>W7IVS7_9PSEU</name>
<dbReference type="RefSeq" id="WP_035284322.1">
    <property type="nucleotide sequence ID" value="NZ_AYXG01000139.1"/>
</dbReference>
<gene>
    <name evidence="1" type="ORF">UO65_3812</name>
</gene>
<dbReference type="EMBL" id="AYXG01000139">
    <property type="protein sequence ID" value="EWC60882.1"/>
    <property type="molecule type" value="Genomic_DNA"/>
</dbReference>
<evidence type="ECO:0000313" key="2">
    <source>
        <dbReference type="Proteomes" id="UP000019277"/>
    </source>
</evidence>
<proteinExistence type="predicted"/>
<dbReference type="OrthoDB" id="4366615at2"/>
<dbReference type="AlphaFoldDB" id="W7IVS7"/>
<evidence type="ECO:0000313" key="1">
    <source>
        <dbReference type="EMBL" id="EWC60882.1"/>
    </source>
</evidence>
<keyword evidence="2" id="KW-1185">Reference proteome</keyword>
<dbReference type="STRING" id="909613.UO65_3812"/>
<accession>W7IVS7</accession>
<dbReference type="eggNOG" id="ENOG502Z9FH">
    <property type="taxonomic scope" value="Bacteria"/>
</dbReference>
<reference evidence="1 2" key="1">
    <citation type="journal article" date="2014" name="Genome Announc.">
        <title>Draft Genome Sequence of the Antitrypanosomally Active Sponge-Associated Bacterium Actinokineospora sp. Strain EG49.</title>
        <authorList>
            <person name="Harjes J."/>
            <person name="Ryu T."/>
            <person name="Abdelmohsen U.R."/>
            <person name="Moitinho-Silva L."/>
            <person name="Horn H."/>
            <person name="Ravasi T."/>
            <person name="Hentschel U."/>
        </authorList>
    </citation>
    <scope>NUCLEOTIDE SEQUENCE [LARGE SCALE GENOMIC DNA]</scope>
    <source>
        <strain evidence="1 2">EG49</strain>
    </source>
</reference>
<sequence length="328" mass="35510">MGHGKWDDNAYLAAKTFRAAKGIADFGYTAATKGKPSRSWKAAPALDPLGVAARECRDSPDHADSTPIAVLFDVTGSMGAVPRIMQGKLGKLHGLLQRKGYLADPQLMFGGIGDADSDRVPLQVGQFESDNRMDEQLRDIFLEGGGGGQKSESYELAAYFVARHVVTDAWQKRGRKGYLFLIGDELNKPRLEARHIRRVIGDDVAQDIDPVSVYRELARKWNVYFILPNQSSYYNDDAIGEHWRQVLGQNFLKLDDPGAVCELIAATIGVEERVVDLDQALVDLADVGSVAESRAVGKALVSVGASARSLAKSAAPLGIDGPDDVVLS</sequence>
<dbReference type="PATRIC" id="fig|909613.9.peg.3813"/>
<evidence type="ECO:0008006" key="3">
    <source>
        <dbReference type="Google" id="ProtNLM"/>
    </source>
</evidence>
<protein>
    <recommendedName>
        <fullName evidence="3">VWA domain-containing protein</fullName>
    </recommendedName>
</protein>
<dbReference type="Proteomes" id="UP000019277">
    <property type="component" value="Unassembled WGS sequence"/>
</dbReference>